<evidence type="ECO:0000256" key="13">
    <source>
        <dbReference type="ARBA" id="ARBA00025634"/>
    </source>
</evidence>
<comment type="function">
    <text evidence="13 15">Part of a heterotetrameric complex that catalyzes the two-step biosynthesis of anthranilate, an intermediate in the biosynthesis of L-tryptophan. In the first step, the glutamine-binding beta subunit (TrpG) of anthranilate synthase (AS) provides the glutamine amidotransferase activity which generates ammonia as a substrate that, along with chorismate, is used in the second step, catalyzed by the large alpha subunit of AS (TrpE) to produce anthranilate. In the absence of TrpG, TrpE can synthesize anthranilate directly from chorismate and high concentrations of ammonia.</text>
</comment>
<dbReference type="InterPro" id="IPR019999">
    <property type="entry name" value="Anth_synth_I-like"/>
</dbReference>
<evidence type="ECO:0000256" key="8">
    <source>
        <dbReference type="ARBA" id="ARBA00022723"/>
    </source>
</evidence>
<evidence type="ECO:0000256" key="7">
    <source>
        <dbReference type="ARBA" id="ARBA00022605"/>
    </source>
</evidence>
<comment type="similarity">
    <text evidence="3 15">Belongs to the anthranilate synthase component I family.</text>
</comment>
<keyword evidence="9 15" id="KW-0822">Tryptophan biosynthesis</keyword>
<evidence type="ECO:0000256" key="4">
    <source>
        <dbReference type="ARBA" id="ARBA00011575"/>
    </source>
</evidence>
<keyword evidence="10 15" id="KW-0460">Magnesium</keyword>
<feature type="domain" description="Anthranilate synthase component I N-terminal" evidence="17">
    <location>
        <begin position="32"/>
        <end position="176"/>
    </location>
</feature>
<keyword evidence="12 15" id="KW-0456">Lyase</keyword>
<reference evidence="18 19" key="1">
    <citation type="submission" date="2018-11" db="EMBL/GenBank/DDBJ databases">
        <title>Genome squencing of methanotrophic bacteria isolated from alkaline groundwater in Korea.</title>
        <authorList>
            <person name="Nguyen L.N."/>
        </authorList>
    </citation>
    <scope>NUCLEOTIDE SEQUENCE [LARGE SCALE GENOMIC DNA]</scope>
    <source>
        <strain evidence="18 19">GW6</strain>
    </source>
</reference>
<evidence type="ECO:0000256" key="12">
    <source>
        <dbReference type="ARBA" id="ARBA00023239"/>
    </source>
</evidence>
<proteinExistence type="inferred from homology"/>
<evidence type="ECO:0000256" key="5">
    <source>
        <dbReference type="ARBA" id="ARBA00012266"/>
    </source>
</evidence>
<dbReference type="PANTHER" id="PTHR11236:SF48">
    <property type="entry name" value="ISOCHORISMATE SYNTHASE MENF"/>
    <property type="match status" value="1"/>
</dbReference>
<dbReference type="EC" id="4.1.3.27" evidence="5 15"/>
<evidence type="ECO:0000256" key="14">
    <source>
        <dbReference type="ARBA" id="ARBA00047683"/>
    </source>
</evidence>
<evidence type="ECO:0000313" key="19">
    <source>
        <dbReference type="Proteomes" id="UP000273982"/>
    </source>
</evidence>
<feature type="domain" description="Chorismate-utilising enzyme C-terminal" evidence="16">
    <location>
        <begin position="235"/>
        <end position="487"/>
    </location>
</feature>
<dbReference type="AlphaFoldDB" id="A0A3G8M4E3"/>
<comment type="subunit">
    <text evidence="4 15">Heterotetramer consisting of two non-identical subunits: a beta subunit (TrpG) and a large alpha subunit (TrpE).</text>
</comment>
<organism evidence="18 19">
    <name type="scientific">Methylocystis rosea</name>
    <dbReference type="NCBI Taxonomy" id="173366"/>
    <lineage>
        <taxon>Bacteria</taxon>
        <taxon>Pseudomonadati</taxon>
        <taxon>Pseudomonadota</taxon>
        <taxon>Alphaproteobacteria</taxon>
        <taxon>Hyphomicrobiales</taxon>
        <taxon>Methylocystaceae</taxon>
        <taxon>Methylocystis</taxon>
    </lineage>
</organism>
<dbReference type="GO" id="GO:0000162">
    <property type="term" value="P:L-tryptophan biosynthetic process"/>
    <property type="evidence" value="ECO:0007669"/>
    <property type="project" value="UniProtKB-UniPathway"/>
</dbReference>
<evidence type="ECO:0000313" key="18">
    <source>
        <dbReference type="EMBL" id="AZG76811.1"/>
    </source>
</evidence>
<dbReference type="InterPro" id="IPR006805">
    <property type="entry name" value="Anth_synth_I_N"/>
</dbReference>
<evidence type="ECO:0000259" key="16">
    <source>
        <dbReference type="Pfam" id="PF00425"/>
    </source>
</evidence>
<keyword evidence="11 15" id="KW-0057">Aromatic amino acid biosynthesis</keyword>
<evidence type="ECO:0000256" key="9">
    <source>
        <dbReference type="ARBA" id="ARBA00022822"/>
    </source>
</evidence>
<evidence type="ECO:0000256" key="11">
    <source>
        <dbReference type="ARBA" id="ARBA00023141"/>
    </source>
</evidence>
<keyword evidence="8 15" id="KW-0479">Metal-binding</keyword>
<evidence type="ECO:0000256" key="2">
    <source>
        <dbReference type="ARBA" id="ARBA00004873"/>
    </source>
</evidence>
<sequence>MSGALFEPDFDAFGAEYDADRPQLVVTRLVADLETPVSAYLKLTRERRGAAFLLESVEGGAARGRYSMIGLDPDVIFRVLGDRAEINRAALDDASVFTPCEGAPLVALRQLIAESAVPQAVRLPPMAAGVFGYLGYDMVRQMERLGPAKEDRIGAPDALFMRPTVMIVFDTVRDEISIVTPARPKAGVAAKAAYEAALARLDKVVATLEAPLEHRDGGADAQLLAQEPVSNTPPSRFLEMVERAKEYIRAGDIFQVVLSQRFTAPFALPAFALYRALRRVNPAPFLCFLDFGEFQIVCSSPEILVRVAESTVTIRPIAGTRWRSEEKAEDERLAADLLADEKERAEHLMLLDLGRNDVGRVAKTGTVRVTDSFTIERYSHVMHIVSNVEGELDARHDCIDALAAGFPAGTVSGAPKVRAMEIIDELETDKRGIYGGCIGYFGAGGQMDTCIVLRTAIVKDGKMHVQAGAGVVYDSEPEYEHRECVNKAKALFRAAEEAVRFATRARRGQ</sequence>
<dbReference type="InterPro" id="IPR005801">
    <property type="entry name" value="ADC_synthase"/>
</dbReference>
<evidence type="ECO:0000256" key="15">
    <source>
        <dbReference type="RuleBase" id="RU364045"/>
    </source>
</evidence>
<dbReference type="RefSeq" id="WP_124738563.1">
    <property type="nucleotide sequence ID" value="NZ_CP034086.1"/>
</dbReference>
<accession>A0A3G8M4E3</accession>
<dbReference type="UniPathway" id="UPA00035">
    <property type="reaction ID" value="UER00040"/>
</dbReference>
<evidence type="ECO:0000256" key="10">
    <source>
        <dbReference type="ARBA" id="ARBA00022842"/>
    </source>
</evidence>
<evidence type="ECO:0000259" key="17">
    <source>
        <dbReference type="Pfam" id="PF04715"/>
    </source>
</evidence>
<comment type="catalytic activity">
    <reaction evidence="14 15">
        <text>chorismate + L-glutamine = anthranilate + pyruvate + L-glutamate + H(+)</text>
        <dbReference type="Rhea" id="RHEA:21732"/>
        <dbReference type="ChEBI" id="CHEBI:15361"/>
        <dbReference type="ChEBI" id="CHEBI:15378"/>
        <dbReference type="ChEBI" id="CHEBI:16567"/>
        <dbReference type="ChEBI" id="CHEBI:29748"/>
        <dbReference type="ChEBI" id="CHEBI:29985"/>
        <dbReference type="ChEBI" id="CHEBI:58359"/>
        <dbReference type="EC" id="4.1.3.27"/>
    </reaction>
</comment>
<evidence type="ECO:0000256" key="3">
    <source>
        <dbReference type="ARBA" id="ARBA00009562"/>
    </source>
</evidence>
<dbReference type="InterPro" id="IPR015890">
    <property type="entry name" value="Chorismate_C"/>
</dbReference>
<dbReference type="Pfam" id="PF04715">
    <property type="entry name" value="Anth_synt_I_N"/>
    <property type="match status" value="1"/>
</dbReference>
<dbReference type="NCBIfam" id="TIGR00564">
    <property type="entry name" value="trpE_most"/>
    <property type="match status" value="1"/>
</dbReference>
<dbReference type="Proteomes" id="UP000273982">
    <property type="component" value="Chromosome"/>
</dbReference>
<keyword evidence="7 15" id="KW-0028">Amino-acid biosynthesis</keyword>
<dbReference type="GO" id="GO:0046872">
    <property type="term" value="F:metal ion binding"/>
    <property type="evidence" value="ECO:0007669"/>
    <property type="project" value="UniProtKB-KW"/>
</dbReference>
<dbReference type="KEGG" id="mros:EHO51_08750"/>
<comment type="pathway">
    <text evidence="2 15">Amino-acid biosynthesis; L-tryptophan biosynthesis; L-tryptophan from chorismate: step 1/5.</text>
</comment>
<dbReference type="PANTHER" id="PTHR11236">
    <property type="entry name" value="AMINOBENZOATE/ANTHRANILATE SYNTHASE"/>
    <property type="match status" value="1"/>
</dbReference>
<protein>
    <recommendedName>
        <fullName evidence="6 15">Anthranilate synthase component 1</fullName>
        <ecNumber evidence="5 15">4.1.3.27</ecNumber>
    </recommendedName>
</protein>
<dbReference type="SUPFAM" id="SSF56322">
    <property type="entry name" value="ADC synthase"/>
    <property type="match status" value="1"/>
</dbReference>
<dbReference type="PRINTS" id="PR00095">
    <property type="entry name" value="ANTSNTHASEI"/>
</dbReference>
<dbReference type="GO" id="GO:0004049">
    <property type="term" value="F:anthranilate synthase activity"/>
    <property type="evidence" value="ECO:0007669"/>
    <property type="project" value="UniProtKB-EC"/>
</dbReference>
<evidence type="ECO:0000256" key="6">
    <source>
        <dbReference type="ARBA" id="ARBA00020653"/>
    </source>
</evidence>
<gene>
    <name evidence="15 18" type="primary">trpE</name>
    <name evidence="18" type="ORF">EHO51_08750</name>
</gene>
<dbReference type="InterPro" id="IPR005256">
    <property type="entry name" value="Anth_synth_I_PabB"/>
</dbReference>
<name>A0A3G8M4E3_9HYPH</name>
<comment type="cofactor">
    <cofactor evidence="1 15">
        <name>Mg(2+)</name>
        <dbReference type="ChEBI" id="CHEBI:18420"/>
    </cofactor>
</comment>
<dbReference type="Pfam" id="PF00425">
    <property type="entry name" value="Chorismate_bind"/>
    <property type="match status" value="1"/>
</dbReference>
<dbReference type="Gene3D" id="3.60.120.10">
    <property type="entry name" value="Anthranilate synthase"/>
    <property type="match status" value="1"/>
</dbReference>
<evidence type="ECO:0000256" key="1">
    <source>
        <dbReference type="ARBA" id="ARBA00001946"/>
    </source>
</evidence>
<dbReference type="EMBL" id="CP034086">
    <property type="protein sequence ID" value="AZG76811.1"/>
    <property type="molecule type" value="Genomic_DNA"/>
</dbReference>